<protein>
    <submittedName>
        <fullName evidence="2">VOC family protein</fullName>
    </submittedName>
</protein>
<dbReference type="InterPro" id="IPR037523">
    <property type="entry name" value="VOC_core"/>
</dbReference>
<gene>
    <name evidence="2" type="ORF">ACFPT7_02320</name>
</gene>
<dbReference type="EMBL" id="JBHSPH010000001">
    <property type="protein sequence ID" value="MFC5861120.1"/>
    <property type="molecule type" value="Genomic_DNA"/>
</dbReference>
<comment type="caution">
    <text evidence="2">The sequence shown here is derived from an EMBL/GenBank/DDBJ whole genome shotgun (WGS) entry which is preliminary data.</text>
</comment>
<dbReference type="Pfam" id="PF00903">
    <property type="entry name" value="Glyoxalase"/>
    <property type="match status" value="1"/>
</dbReference>
<sequence>MYTSKHGKICYIELPAEYPDRSARFYSEIFGWNIRTRGDGAMSFDDSIGEVSGSFDPGKTPAAHPGFIVSIMVDDIRATIAKIEVFGCEIVNPLGFHPTELIAHFRDPGGNLLGLYQEPVQA</sequence>
<keyword evidence="3" id="KW-1185">Reference proteome</keyword>
<dbReference type="PANTHER" id="PTHR33993">
    <property type="entry name" value="GLYOXALASE-RELATED"/>
    <property type="match status" value="1"/>
</dbReference>
<dbReference type="SUPFAM" id="SSF54593">
    <property type="entry name" value="Glyoxalase/Bleomycin resistance protein/Dihydroxybiphenyl dioxygenase"/>
    <property type="match status" value="1"/>
</dbReference>
<dbReference type="InterPro" id="IPR029068">
    <property type="entry name" value="Glyas_Bleomycin-R_OHBP_Dase"/>
</dbReference>
<organism evidence="2 3">
    <name type="scientific">Acidicapsa dinghuensis</name>
    <dbReference type="NCBI Taxonomy" id="2218256"/>
    <lineage>
        <taxon>Bacteria</taxon>
        <taxon>Pseudomonadati</taxon>
        <taxon>Acidobacteriota</taxon>
        <taxon>Terriglobia</taxon>
        <taxon>Terriglobales</taxon>
        <taxon>Acidobacteriaceae</taxon>
        <taxon>Acidicapsa</taxon>
    </lineage>
</organism>
<dbReference type="PROSITE" id="PS51819">
    <property type="entry name" value="VOC"/>
    <property type="match status" value="1"/>
</dbReference>
<evidence type="ECO:0000313" key="2">
    <source>
        <dbReference type="EMBL" id="MFC5861120.1"/>
    </source>
</evidence>
<evidence type="ECO:0000259" key="1">
    <source>
        <dbReference type="PROSITE" id="PS51819"/>
    </source>
</evidence>
<dbReference type="Proteomes" id="UP001596091">
    <property type="component" value="Unassembled WGS sequence"/>
</dbReference>
<evidence type="ECO:0000313" key="3">
    <source>
        <dbReference type="Proteomes" id="UP001596091"/>
    </source>
</evidence>
<accession>A0ABW1EA48</accession>
<proteinExistence type="predicted"/>
<name>A0ABW1EA48_9BACT</name>
<dbReference type="InterPro" id="IPR004360">
    <property type="entry name" value="Glyas_Fos-R_dOase_dom"/>
</dbReference>
<dbReference type="InterPro" id="IPR052164">
    <property type="entry name" value="Anthracycline_SecMetBiosynth"/>
</dbReference>
<feature type="domain" description="VOC" evidence="1">
    <location>
        <begin position="8"/>
        <end position="118"/>
    </location>
</feature>
<dbReference type="RefSeq" id="WP_263334386.1">
    <property type="nucleotide sequence ID" value="NZ_JAGSYH010000002.1"/>
</dbReference>
<dbReference type="Gene3D" id="3.10.180.10">
    <property type="entry name" value="2,3-Dihydroxybiphenyl 1,2-Dioxygenase, domain 1"/>
    <property type="match status" value="1"/>
</dbReference>
<reference evidence="3" key="1">
    <citation type="journal article" date="2019" name="Int. J. Syst. Evol. Microbiol.">
        <title>The Global Catalogue of Microorganisms (GCM) 10K type strain sequencing project: providing services to taxonomists for standard genome sequencing and annotation.</title>
        <authorList>
            <consortium name="The Broad Institute Genomics Platform"/>
            <consortium name="The Broad Institute Genome Sequencing Center for Infectious Disease"/>
            <person name="Wu L."/>
            <person name="Ma J."/>
        </authorList>
    </citation>
    <scope>NUCLEOTIDE SEQUENCE [LARGE SCALE GENOMIC DNA]</scope>
    <source>
        <strain evidence="3">JCM 4087</strain>
    </source>
</reference>